<dbReference type="PROSITE" id="PS50212">
    <property type="entry name" value="RASGEF_NTER"/>
    <property type="match status" value="1"/>
</dbReference>
<dbReference type="PANTHER" id="PTHR23113:SF363">
    <property type="entry name" value="PROTEIN SON OF SEVENLESS"/>
    <property type="match status" value="1"/>
</dbReference>
<dbReference type="InterPro" id="IPR036964">
    <property type="entry name" value="RASGEF_cat_dom_sf"/>
</dbReference>
<dbReference type="InParanoid" id="A0A7E5WIJ9"/>
<dbReference type="InterPro" id="IPR008937">
    <property type="entry name" value="Ras-like_GEF"/>
</dbReference>
<dbReference type="Pfam" id="PF00621">
    <property type="entry name" value="RhoGEF"/>
    <property type="match status" value="1"/>
</dbReference>
<dbReference type="PANTHER" id="PTHR23113">
    <property type="entry name" value="GUANINE NUCLEOTIDE EXCHANGE FACTOR"/>
    <property type="match status" value="1"/>
</dbReference>
<feature type="region of interest" description="Disordered" evidence="3">
    <location>
        <begin position="1079"/>
        <end position="1136"/>
    </location>
</feature>
<dbReference type="Gene3D" id="1.10.20.10">
    <property type="entry name" value="Histone, subunit A"/>
    <property type="match status" value="1"/>
</dbReference>
<sequence length="1363" mass="154522">MLPTVEETRGYDFLDPENVDKWRGVLLNPLRKVLDGIHPTLSAEETALQYVESLCLRLLSLLCAVPSPLTVQDVEERVQRTFPTPLDRWAITEAREITTTKRRKPVLPHDKLHQLLQKEVLMYKIDVSVSAYITAVLEYMSGDILRLAGNYVKKISQKSGYETITCRDIKTAMCADKVLMDMFYQESEHTSSESSASAERRGRRASLSYAELVRDLLADEKHFLRDLNLIIRVFKDELEKILDKDSRAISLIFGNIVDIYELTVTLLGNLEDAMEMSQDSPTPYIGSCFEELAEVEEFRAYVRYANIVTRRDSRQALQNIVDDPELSERLDTAGHGFRLAVKYYLPKLLLAPVAHVFLYHNYVLALLQIAPANEDRESFKQITPASEDRESFKQVECNLHPIKKLLIKALGNGPKIDATLRMASRARRQLAIEKCNELARIVDNWDSRDIGQCCNEFIREDTLSKLGPGKRIAERRAYLFDGLLLLCKPITSIVATSGAGGGGGGGAQQLKLKEKLHIRKLELVDRPDTDEGRHMVELCPRVGPAVLLACASCAEKRHWMCDLVMLNTKPMLDRFLDSILLDLERRHPLKLPPASLYRFAVADCPQNILLEDAAAARHHANAPVPLIKGATLLKLVERLTYHIYADLNLVRTFLTTYRSFCSPGELLDLLIERFKIPEPSEVYDTPRTAESIESVASSDAEKLSKNTAREDWKRYRKEFQQPVKFRVINVLRHWVDQHFYDFEREPALLQRLRDFLESVDGKPMRKWVQSVLKTLQRKSQPVELEPGAAGVSHVFDRLPPATLRHVADPERCGWHPLALHPLELARQLTLLEFHLYRQVKPSELVGAVWTKKDKEKTSPNLLRIIKHTTNFTRWMEKWIVESENLEERVGVVCRLLEVCVALRHLNNFNGVLAVVAACGSASVHRLRATFQMVPLRLHRALEEFRELNSDHFRRYQERLRSINPPCVPFFGMYLTNILHIEEGNLDYLPDSELINFSKRRKVAEITGEIQQYQNQPYCLREEPRTRAFLESLDPFPGKDDNEITNYLYAKSLEIEPRLAKQPKFPRRFPELSLKQVKVSRRAHAHHDSAAPAAPQDDTLSMSSQISPTSMSTWDGGSVQSLPIDDHRGSKQEMVSPRLERCSLSQLSQLSLFDKGLALFDKNKPNNNNKCSTRDEPPSPRDRHSPRHDRRPAALSPRGAIVDAELFYSRSADHINCRKQDQQQTERVPPLLPRGGAGGEAEPPPAPPRRAPSPARADPEPPDRPQPSPKHHDLARMPAISPLRSPLAPAGSPLPPAERGLAFRFEWRGGAAPSPPAPPAPPLTPQLPPACGTPPPLPPRRRRDSAAPPTPLPPVSTLHYTLYV</sequence>
<dbReference type="InterPro" id="IPR001895">
    <property type="entry name" value="RASGEF_cat_dom"/>
</dbReference>
<dbReference type="SMART" id="SM00147">
    <property type="entry name" value="RasGEF"/>
    <property type="match status" value="1"/>
</dbReference>
<evidence type="ECO:0000259" key="6">
    <source>
        <dbReference type="PROSITE" id="PS50212"/>
    </source>
</evidence>
<dbReference type="SUPFAM" id="SSF50729">
    <property type="entry name" value="PH domain-like"/>
    <property type="match status" value="1"/>
</dbReference>
<name>A0A7E5WIJ9_TRINI</name>
<feature type="domain" description="Ras-GEF" evidence="4">
    <location>
        <begin position="820"/>
        <end position="1057"/>
    </location>
</feature>
<dbReference type="InterPro" id="IPR023578">
    <property type="entry name" value="Ras_GEF_dom_sf"/>
</dbReference>
<evidence type="ECO:0000256" key="2">
    <source>
        <dbReference type="PROSITE-ProRule" id="PRU00168"/>
    </source>
</evidence>
<evidence type="ECO:0000259" key="4">
    <source>
        <dbReference type="PROSITE" id="PS50009"/>
    </source>
</evidence>
<dbReference type="CDD" id="cd06224">
    <property type="entry name" value="REM"/>
    <property type="match status" value="1"/>
</dbReference>
<keyword evidence="7" id="KW-1185">Reference proteome</keyword>
<keyword evidence="1 2" id="KW-0344">Guanine-nucleotide releasing factor</keyword>
<protein>
    <submittedName>
        <fullName evidence="8">Protein son of sevenless</fullName>
    </submittedName>
</protein>
<dbReference type="InterPro" id="IPR000651">
    <property type="entry name" value="Ras-like_Gua-exchang_fac_N"/>
</dbReference>
<dbReference type="SUPFAM" id="SSF47113">
    <property type="entry name" value="Histone-fold"/>
    <property type="match status" value="1"/>
</dbReference>
<dbReference type="Gene3D" id="1.10.840.10">
    <property type="entry name" value="Ras guanine-nucleotide exchange factors catalytic domain"/>
    <property type="match status" value="1"/>
</dbReference>
<feature type="region of interest" description="Disordered" evidence="3">
    <location>
        <begin position="1159"/>
        <end position="1197"/>
    </location>
</feature>
<dbReference type="KEGG" id="tnl:113502709"/>
<dbReference type="SUPFAM" id="SSF48366">
    <property type="entry name" value="Ras GEF"/>
    <property type="match status" value="1"/>
</dbReference>
<evidence type="ECO:0000256" key="1">
    <source>
        <dbReference type="ARBA" id="ARBA00022658"/>
    </source>
</evidence>
<reference evidence="8" key="1">
    <citation type="submission" date="2025-08" db="UniProtKB">
        <authorList>
            <consortium name="RefSeq"/>
        </authorList>
    </citation>
    <scope>IDENTIFICATION</scope>
</reference>
<dbReference type="InterPro" id="IPR009072">
    <property type="entry name" value="Histone-fold"/>
</dbReference>
<feature type="compositionally biased region" description="Low complexity" evidence="3">
    <location>
        <begin position="1280"/>
        <end position="1290"/>
    </location>
</feature>
<dbReference type="Proteomes" id="UP000322000">
    <property type="component" value="Chromosome 17"/>
</dbReference>
<dbReference type="Gene3D" id="1.20.900.10">
    <property type="entry name" value="Dbl homology (DH) domain"/>
    <property type="match status" value="1"/>
</dbReference>
<evidence type="ECO:0000313" key="8">
    <source>
        <dbReference type="RefSeq" id="XP_026740162.1"/>
    </source>
</evidence>
<dbReference type="InterPro" id="IPR011993">
    <property type="entry name" value="PH-like_dom_sf"/>
</dbReference>
<dbReference type="GO" id="GO:0005886">
    <property type="term" value="C:plasma membrane"/>
    <property type="evidence" value="ECO:0007669"/>
    <property type="project" value="TreeGrafter"/>
</dbReference>
<dbReference type="GO" id="GO:0007265">
    <property type="term" value="P:Ras protein signal transduction"/>
    <property type="evidence" value="ECO:0007669"/>
    <property type="project" value="TreeGrafter"/>
</dbReference>
<dbReference type="Gene3D" id="6.10.250.3060">
    <property type="match status" value="1"/>
</dbReference>
<dbReference type="GO" id="GO:0046982">
    <property type="term" value="F:protein heterodimerization activity"/>
    <property type="evidence" value="ECO:0007669"/>
    <property type="project" value="InterPro"/>
</dbReference>
<dbReference type="Gene3D" id="1.20.870.10">
    <property type="entry name" value="Son of sevenless (SoS) protein Chain: S domain 1"/>
    <property type="match status" value="1"/>
</dbReference>
<feature type="compositionally biased region" description="Pro residues" evidence="3">
    <location>
        <begin position="1241"/>
        <end position="1250"/>
    </location>
</feature>
<dbReference type="PROSITE" id="PS00720">
    <property type="entry name" value="RASGEF"/>
    <property type="match status" value="1"/>
</dbReference>
<dbReference type="Pfam" id="PF00618">
    <property type="entry name" value="RasGEF_N"/>
    <property type="match status" value="1"/>
</dbReference>
<dbReference type="SMART" id="SM00233">
    <property type="entry name" value="PH"/>
    <property type="match status" value="1"/>
</dbReference>
<feature type="compositionally biased region" description="Low complexity" evidence="3">
    <location>
        <begin position="1089"/>
        <end position="1112"/>
    </location>
</feature>
<evidence type="ECO:0000259" key="5">
    <source>
        <dbReference type="PROSITE" id="PS50010"/>
    </source>
</evidence>
<proteinExistence type="predicted"/>
<dbReference type="FunCoup" id="A0A7E5WIJ9">
    <property type="interactions" value="1348"/>
</dbReference>
<organism evidence="7 8">
    <name type="scientific">Trichoplusia ni</name>
    <name type="common">Cabbage looper</name>
    <dbReference type="NCBI Taxonomy" id="7111"/>
    <lineage>
        <taxon>Eukaryota</taxon>
        <taxon>Metazoa</taxon>
        <taxon>Ecdysozoa</taxon>
        <taxon>Arthropoda</taxon>
        <taxon>Hexapoda</taxon>
        <taxon>Insecta</taxon>
        <taxon>Pterygota</taxon>
        <taxon>Neoptera</taxon>
        <taxon>Endopterygota</taxon>
        <taxon>Lepidoptera</taxon>
        <taxon>Glossata</taxon>
        <taxon>Ditrysia</taxon>
        <taxon>Noctuoidea</taxon>
        <taxon>Noctuidae</taxon>
        <taxon>Plusiinae</taxon>
        <taxon>Trichoplusia</taxon>
    </lineage>
</organism>
<dbReference type="InterPro" id="IPR000219">
    <property type="entry name" value="DH_dom"/>
</dbReference>
<dbReference type="CTD" id="34790"/>
<dbReference type="SUPFAM" id="SSF48065">
    <property type="entry name" value="DBL homology domain (DH-domain)"/>
    <property type="match status" value="1"/>
</dbReference>
<evidence type="ECO:0000256" key="3">
    <source>
        <dbReference type="SAM" id="MobiDB-lite"/>
    </source>
</evidence>
<dbReference type="InterPro" id="IPR035899">
    <property type="entry name" value="DBL_dom_sf"/>
</dbReference>
<dbReference type="InterPro" id="IPR019804">
    <property type="entry name" value="Ras_G-nucl-exch_fac_CS"/>
</dbReference>
<dbReference type="PROSITE" id="PS50009">
    <property type="entry name" value="RASGEF_CAT"/>
    <property type="match status" value="1"/>
</dbReference>
<feature type="region of interest" description="Disordered" evidence="3">
    <location>
        <begin position="1215"/>
        <end position="1363"/>
    </location>
</feature>
<dbReference type="OrthoDB" id="546434at2759"/>
<feature type="domain" description="DH" evidence="5">
    <location>
        <begin position="208"/>
        <end position="395"/>
    </location>
</feature>
<feature type="compositionally biased region" description="Basic and acidic residues" evidence="3">
    <location>
        <begin position="1171"/>
        <end position="1182"/>
    </location>
</feature>
<dbReference type="GO" id="GO:0005085">
    <property type="term" value="F:guanyl-nucleotide exchange factor activity"/>
    <property type="evidence" value="ECO:0007669"/>
    <property type="project" value="UniProtKB-KW"/>
</dbReference>
<dbReference type="RefSeq" id="XP_026740162.1">
    <property type="nucleotide sequence ID" value="XM_026884361.1"/>
</dbReference>
<dbReference type="SMART" id="SM00229">
    <property type="entry name" value="RasGEFN"/>
    <property type="match status" value="1"/>
</dbReference>
<feature type="domain" description="N-terminal Ras-GEF" evidence="6">
    <location>
        <begin position="623"/>
        <end position="779"/>
    </location>
</feature>
<dbReference type="Pfam" id="PF00617">
    <property type="entry name" value="RasGEF"/>
    <property type="match status" value="1"/>
</dbReference>
<evidence type="ECO:0000313" key="7">
    <source>
        <dbReference type="Proteomes" id="UP000322000"/>
    </source>
</evidence>
<dbReference type="Gene3D" id="2.30.29.30">
    <property type="entry name" value="Pleckstrin-homology domain (PH domain)/Phosphotyrosine-binding domain (PTB)"/>
    <property type="match status" value="1"/>
</dbReference>
<dbReference type="PROSITE" id="PS50010">
    <property type="entry name" value="DH_2"/>
    <property type="match status" value="1"/>
</dbReference>
<dbReference type="CDD" id="cd22915">
    <property type="entry name" value="HFD_SOS1_rpt2"/>
    <property type="match status" value="1"/>
</dbReference>
<dbReference type="CDD" id="cd00155">
    <property type="entry name" value="RasGEF"/>
    <property type="match status" value="1"/>
</dbReference>
<feature type="compositionally biased region" description="Pro residues" evidence="3">
    <location>
        <begin position="1312"/>
        <end position="1337"/>
    </location>
</feature>
<dbReference type="InterPro" id="IPR001849">
    <property type="entry name" value="PH_domain"/>
</dbReference>
<dbReference type="SMART" id="SM00325">
    <property type="entry name" value="RhoGEF"/>
    <property type="match status" value="1"/>
</dbReference>
<accession>A0A7E5WIJ9</accession>
<gene>
    <name evidence="8" type="primary">LOC113502709</name>
</gene>
<dbReference type="GeneID" id="113502709"/>